<dbReference type="AlphaFoldDB" id="A0A2A6BYI6"/>
<reference evidence="3" key="2">
    <citation type="submission" date="2022-06" db="UniProtKB">
        <authorList>
            <consortium name="EnsemblMetazoa"/>
        </authorList>
    </citation>
    <scope>IDENTIFICATION</scope>
    <source>
        <strain evidence="3">PS312</strain>
    </source>
</reference>
<evidence type="ECO:0000256" key="2">
    <source>
        <dbReference type="SAM" id="Phobius"/>
    </source>
</evidence>
<dbReference type="OrthoDB" id="5835645at2759"/>
<evidence type="ECO:0000313" key="4">
    <source>
        <dbReference type="Proteomes" id="UP000005239"/>
    </source>
</evidence>
<feature type="compositionally biased region" description="Low complexity" evidence="1">
    <location>
        <begin position="311"/>
        <end position="327"/>
    </location>
</feature>
<feature type="region of interest" description="Disordered" evidence="1">
    <location>
        <begin position="595"/>
        <end position="619"/>
    </location>
</feature>
<proteinExistence type="predicted"/>
<feature type="compositionally biased region" description="Polar residues" evidence="1">
    <location>
        <begin position="328"/>
        <end position="337"/>
    </location>
</feature>
<feature type="transmembrane region" description="Helical" evidence="2">
    <location>
        <begin position="454"/>
        <end position="476"/>
    </location>
</feature>
<keyword evidence="2" id="KW-1133">Transmembrane helix</keyword>
<accession>A0A2A6BYI6</accession>
<gene>
    <name evidence="3" type="primary">WBGene00101252</name>
</gene>
<sequence>MSCAMSSSLYGGLHLYRSPAAEEEPSAAELLEATKRLYVKTDVLKDTKIDACTPRLFYSPTHDEPASHHRRPRIVAVKPSGSGFRPSPNSAFRPIVKEVVAPVVEVAADDVIEDFMTPPPRPPKSTRVKQRVRRLHNDSICPISGHHRGSPPPLPPRRFTEADKLSTGFELSRRKSAPAADLAPRPVPAPRLSKLSSASTNSQPTPPPQPLPRRRTIQIDGSFIRVDDMSKSSPDLAISPRLLSPNSSRHSPCLPSTVIRKRMAPSLVRPATPLPAHEGVSVAPTRDQRPTPSPHGNSSHGRGRRMTQTMLSLPSGSVPLSSPTSTGKATSKDSGVQPSDEEEDYRKHSSSLSEEVVVVEDDDDSIFTSITNQPRREETAPAPEEPSALSSTLSRPLSVIEKHTRIITWIKSSATVPPEDEHTTHHHNELTEETSEATSVGADSMAMPASMADLAIGAALVVVRMAEATAAVILMASLARVVNSPIDIIMRTIIALLLVVVAVTLAQRGFNGNFNGGGMNTGGSMTPQGFNMNGGGFGDSGNFGFNRGKRAAAGMNMNAGRMGANANMRGKRASAGMNMNMGGMGANANMRGKRAESGSQMSSKRKTGTFYSPPRAKKGTSSSAVAMDEDYYSNLTVDCIIEVCKHLDREWIDELSRANRNSYQAAKSKCLDGIRLKGAELQIFKNSRGFCFTLTVTKQFPRPTGKRNVTKAEIYIYRIDENGKTERREKHWKSEFGLDNVRTWNEKKPILDKDVPTKFLKSLKAIPDKYTLKCFSVRSIKIDAGFIEFLSDFIDPSSIEEFEYEKSCTIATNLSEDAFEKVFEWLNALPPKNAARISIMKNAINRAKMAVSVPGTSQ</sequence>
<feature type="region of interest" description="Disordered" evidence="1">
    <location>
        <begin position="137"/>
        <end position="395"/>
    </location>
</feature>
<dbReference type="EnsemblMetazoa" id="PPA11698.1">
    <property type="protein sequence ID" value="PPA11698.1"/>
    <property type="gene ID" value="WBGene00101252"/>
</dbReference>
<feature type="compositionally biased region" description="Low complexity" evidence="1">
    <location>
        <begin position="380"/>
        <end position="392"/>
    </location>
</feature>
<evidence type="ECO:0000256" key="1">
    <source>
        <dbReference type="SAM" id="MobiDB-lite"/>
    </source>
</evidence>
<accession>A0A8R1UA68</accession>
<keyword evidence="2" id="KW-0812">Transmembrane</keyword>
<keyword evidence="2" id="KW-0472">Membrane</keyword>
<name>A0A2A6BYI6_PRIPA</name>
<dbReference type="Proteomes" id="UP000005239">
    <property type="component" value="Unassembled WGS sequence"/>
</dbReference>
<protein>
    <submittedName>
        <fullName evidence="3">Uncharacterized protein</fullName>
    </submittedName>
</protein>
<keyword evidence="4" id="KW-1185">Reference proteome</keyword>
<feature type="compositionally biased region" description="Basic and acidic residues" evidence="1">
    <location>
        <begin position="419"/>
        <end position="430"/>
    </location>
</feature>
<feature type="region of interest" description="Disordered" evidence="1">
    <location>
        <begin position="415"/>
        <end position="436"/>
    </location>
</feature>
<reference evidence="4" key="1">
    <citation type="journal article" date="2008" name="Nat. Genet.">
        <title>The Pristionchus pacificus genome provides a unique perspective on nematode lifestyle and parasitism.</title>
        <authorList>
            <person name="Dieterich C."/>
            <person name="Clifton S.W."/>
            <person name="Schuster L.N."/>
            <person name="Chinwalla A."/>
            <person name="Delehaunty K."/>
            <person name="Dinkelacker I."/>
            <person name="Fulton L."/>
            <person name="Fulton R."/>
            <person name="Godfrey J."/>
            <person name="Minx P."/>
            <person name="Mitreva M."/>
            <person name="Roeseler W."/>
            <person name="Tian H."/>
            <person name="Witte H."/>
            <person name="Yang S.P."/>
            <person name="Wilson R.K."/>
            <person name="Sommer R.J."/>
        </authorList>
    </citation>
    <scope>NUCLEOTIDE SEQUENCE [LARGE SCALE GENOMIC DNA]</scope>
    <source>
        <strain evidence="4">PS312</strain>
    </source>
</reference>
<organism evidence="3 4">
    <name type="scientific">Pristionchus pacificus</name>
    <name type="common">Parasitic nematode worm</name>
    <dbReference type="NCBI Taxonomy" id="54126"/>
    <lineage>
        <taxon>Eukaryota</taxon>
        <taxon>Metazoa</taxon>
        <taxon>Ecdysozoa</taxon>
        <taxon>Nematoda</taxon>
        <taxon>Chromadorea</taxon>
        <taxon>Rhabditida</taxon>
        <taxon>Rhabditina</taxon>
        <taxon>Diplogasteromorpha</taxon>
        <taxon>Diplogasteroidea</taxon>
        <taxon>Neodiplogasteridae</taxon>
        <taxon>Pristionchus</taxon>
    </lineage>
</organism>
<evidence type="ECO:0000313" key="3">
    <source>
        <dbReference type="EnsemblMetazoa" id="PPA11698.1"/>
    </source>
</evidence>
<feature type="compositionally biased region" description="Polar residues" evidence="1">
    <location>
        <begin position="294"/>
        <end position="310"/>
    </location>
</feature>
<feature type="transmembrane region" description="Helical" evidence="2">
    <location>
        <begin position="488"/>
        <end position="506"/>
    </location>
</feature>